<dbReference type="Proteomes" id="UP001163714">
    <property type="component" value="Unassembled WGS sequence"/>
</dbReference>
<evidence type="ECO:0000313" key="1">
    <source>
        <dbReference type="EMBL" id="MCW3172932.1"/>
    </source>
</evidence>
<accession>A0ABT3IA84</accession>
<organism evidence="1 2">
    <name type="scientific">Shewanella subflava</name>
    <dbReference type="NCBI Taxonomy" id="2986476"/>
    <lineage>
        <taxon>Bacteria</taxon>
        <taxon>Pseudomonadati</taxon>
        <taxon>Pseudomonadota</taxon>
        <taxon>Gammaproteobacteria</taxon>
        <taxon>Alteromonadales</taxon>
        <taxon>Shewanellaceae</taxon>
        <taxon>Shewanella</taxon>
    </lineage>
</organism>
<sequence>MELSSQFGRLLALNQHAVRDVDDLSLFTGAINLTCHYKNKSTISPYRIKGEQGTLTHQTDAT</sequence>
<comment type="caution">
    <text evidence="1">The sequence shown here is derived from an EMBL/GenBank/DDBJ whole genome shotgun (WGS) entry which is preliminary data.</text>
</comment>
<keyword evidence="2" id="KW-1185">Reference proteome</keyword>
<gene>
    <name evidence="1" type="ORF">OHT75_10615</name>
</gene>
<dbReference type="RefSeq" id="WP_264726451.1">
    <property type="nucleotide sequence ID" value="NZ_JAPDMX010000025.1"/>
</dbReference>
<proteinExistence type="predicted"/>
<dbReference type="EMBL" id="JAPDMX010000025">
    <property type="protein sequence ID" value="MCW3172932.1"/>
    <property type="molecule type" value="Genomic_DNA"/>
</dbReference>
<protein>
    <submittedName>
        <fullName evidence="1">Uncharacterized protein</fullName>
    </submittedName>
</protein>
<reference evidence="1" key="1">
    <citation type="submission" date="2022-10" db="EMBL/GenBank/DDBJ databases">
        <title>Shewanella flava sp. nov, isolated from the estuary of the Fenhe River into the Yellow River.</title>
        <authorList>
            <person name="Li Y."/>
        </authorList>
    </citation>
    <scope>NUCLEOTIDE SEQUENCE</scope>
    <source>
        <strain evidence="1">FYR11-62</strain>
    </source>
</reference>
<evidence type="ECO:0000313" key="2">
    <source>
        <dbReference type="Proteomes" id="UP001163714"/>
    </source>
</evidence>
<name>A0ABT3IA84_9GAMM</name>